<proteinExistence type="inferred from homology"/>
<reference evidence="8" key="1">
    <citation type="submission" date="2016-10" db="EMBL/GenBank/DDBJ databases">
        <authorList>
            <person name="Varghese N."/>
            <person name="Submissions S."/>
        </authorList>
    </citation>
    <scope>NUCLEOTIDE SEQUENCE [LARGE SCALE GENOMIC DNA]</scope>
    <source>
        <strain evidence="8">DSM 217</strain>
    </source>
</reference>
<feature type="active site" evidence="6">
    <location>
        <position position="386"/>
    </location>
</feature>
<dbReference type="InterPro" id="IPR050723">
    <property type="entry name" value="CFA/CMAS"/>
</dbReference>
<dbReference type="CDD" id="cd02440">
    <property type="entry name" value="AdoMet_MTases"/>
    <property type="match status" value="1"/>
</dbReference>
<dbReference type="GO" id="GO:0008610">
    <property type="term" value="P:lipid biosynthetic process"/>
    <property type="evidence" value="ECO:0007669"/>
    <property type="project" value="InterPro"/>
</dbReference>
<organism evidence="7 8">
    <name type="scientific">Thiocapsa roseopersicina</name>
    <dbReference type="NCBI Taxonomy" id="1058"/>
    <lineage>
        <taxon>Bacteria</taxon>
        <taxon>Pseudomonadati</taxon>
        <taxon>Pseudomonadota</taxon>
        <taxon>Gammaproteobacteria</taxon>
        <taxon>Chromatiales</taxon>
        <taxon>Chromatiaceae</taxon>
        <taxon>Thiocapsa</taxon>
    </lineage>
</organism>
<dbReference type="PANTHER" id="PTHR43667:SF2">
    <property type="entry name" value="FATTY ACID C-METHYL TRANSFERASE"/>
    <property type="match status" value="1"/>
</dbReference>
<dbReference type="Gene3D" id="3.40.50.150">
    <property type="entry name" value="Vaccinia Virus protein VP39"/>
    <property type="match status" value="1"/>
</dbReference>
<dbReference type="PANTHER" id="PTHR43667">
    <property type="entry name" value="CYCLOPROPANE-FATTY-ACYL-PHOSPHOLIPID SYNTHASE"/>
    <property type="match status" value="1"/>
</dbReference>
<dbReference type="PIRSF" id="PIRSF003085">
    <property type="entry name" value="CMAS"/>
    <property type="match status" value="1"/>
</dbReference>
<dbReference type="Pfam" id="PF02353">
    <property type="entry name" value="CMAS"/>
    <property type="match status" value="1"/>
</dbReference>
<evidence type="ECO:0000256" key="2">
    <source>
        <dbReference type="ARBA" id="ARBA00022603"/>
    </source>
</evidence>
<sequence>MSAEELIQEPLSRRSSWSSRLIGGFCRHLAFGQLLVRFPDGSATLHRGRFLGARGVMEVQSPFKMAGRLLTRGEVGFGESYVEGHWTTPDLAALLEVLYDNMEHLGVGPRGMRWSRLWDRLSHRLRENHPINSRRNIAHHYDLGNDFYRRWLDPSMTYSSALFADPARDSLESAQERKYLRLLDALDAKPGEHILEIGCGWGGFAELAARRGLRVTGVTLSREQLAYARERVEAAGLADRVDLRLQDYRDVEGRFDHAVSIEMMEAVGEAFWPTYYQALRRLVRPGGRIALQVITINEDDFPVYRKQPDFVQLYIFPGGMLPTPERMTREAQDADLLIRETAWFGLDYAETLRRWRLAFHAVDREVARLGYDARFRRMWDYYLAYCETGFKTGCIDLTQTILEVPQRG</sequence>
<dbReference type="OrthoDB" id="9782855at2"/>
<dbReference type="AlphaFoldDB" id="A0A1H2XWL2"/>
<evidence type="ECO:0000256" key="1">
    <source>
        <dbReference type="ARBA" id="ARBA00010815"/>
    </source>
</evidence>
<dbReference type="EMBL" id="FNNZ01000011">
    <property type="protein sequence ID" value="SDW97342.1"/>
    <property type="molecule type" value="Genomic_DNA"/>
</dbReference>
<dbReference type="RefSeq" id="WP_093032712.1">
    <property type="nucleotide sequence ID" value="NZ_FNNZ01000011.1"/>
</dbReference>
<dbReference type="Proteomes" id="UP000198816">
    <property type="component" value="Unassembled WGS sequence"/>
</dbReference>
<keyword evidence="3" id="KW-0808">Transferase</keyword>
<comment type="similarity">
    <text evidence="1">Belongs to the CFA/CMAS family.</text>
</comment>
<name>A0A1H2XWL2_THIRO</name>
<dbReference type="GO" id="GO:0008168">
    <property type="term" value="F:methyltransferase activity"/>
    <property type="evidence" value="ECO:0007669"/>
    <property type="project" value="UniProtKB-KW"/>
</dbReference>
<keyword evidence="2" id="KW-0489">Methyltransferase</keyword>
<evidence type="ECO:0000256" key="4">
    <source>
        <dbReference type="ARBA" id="ARBA00022691"/>
    </source>
</evidence>
<dbReference type="SUPFAM" id="SSF53335">
    <property type="entry name" value="S-adenosyl-L-methionine-dependent methyltransferases"/>
    <property type="match status" value="1"/>
</dbReference>
<evidence type="ECO:0000313" key="7">
    <source>
        <dbReference type="EMBL" id="SDW97342.1"/>
    </source>
</evidence>
<keyword evidence="8" id="KW-1185">Reference proteome</keyword>
<evidence type="ECO:0000313" key="8">
    <source>
        <dbReference type="Proteomes" id="UP000198816"/>
    </source>
</evidence>
<gene>
    <name evidence="7" type="ORF">SAMN05421783_111146</name>
</gene>
<keyword evidence="5" id="KW-0443">Lipid metabolism</keyword>
<dbReference type="GO" id="GO:0032259">
    <property type="term" value="P:methylation"/>
    <property type="evidence" value="ECO:0007669"/>
    <property type="project" value="UniProtKB-KW"/>
</dbReference>
<evidence type="ECO:0000256" key="5">
    <source>
        <dbReference type="ARBA" id="ARBA00023098"/>
    </source>
</evidence>
<dbReference type="InterPro" id="IPR003333">
    <property type="entry name" value="CMAS"/>
</dbReference>
<dbReference type="InterPro" id="IPR029063">
    <property type="entry name" value="SAM-dependent_MTases_sf"/>
</dbReference>
<accession>A0A1H2XWL2</accession>
<protein>
    <submittedName>
        <fullName evidence="7">Cyclopropane-fatty-acyl-phospholipid synthase</fullName>
    </submittedName>
</protein>
<dbReference type="STRING" id="1058.SAMN05421783_111146"/>
<keyword evidence="4" id="KW-0949">S-adenosyl-L-methionine</keyword>
<evidence type="ECO:0000256" key="3">
    <source>
        <dbReference type="ARBA" id="ARBA00022679"/>
    </source>
</evidence>
<evidence type="ECO:0000256" key="6">
    <source>
        <dbReference type="PIRSR" id="PIRSR003085-1"/>
    </source>
</evidence>